<gene>
    <name evidence="2" type="ORF">HU737_014760</name>
    <name evidence="1" type="ORF">HU737_21695</name>
</gene>
<reference evidence="1" key="2">
    <citation type="submission" date="2020-07" db="EMBL/GenBank/DDBJ databases">
        <authorList>
            <person name="Lood C."/>
            <person name="Girard L."/>
        </authorList>
    </citation>
    <scope>NUCLEOTIDE SEQUENCE</scope>
    <source>
        <strain evidence="1">SWRI10</strain>
    </source>
</reference>
<dbReference type="Gene3D" id="3.10.550.10">
    <property type="entry name" value="Hypothetical protein Atu2299"/>
    <property type="match status" value="1"/>
</dbReference>
<dbReference type="Pfam" id="PF09641">
    <property type="entry name" value="DUF2026"/>
    <property type="match status" value="1"/>
</dbReference>
<protein>
    <submittedName>
        <fullName evidence="1">DUF2026 family protein</fullName>
    </submittedName>
</protein>
<comment type="caution">
    <text evidence="1">The sequence shown here is derived from an EMBL/GenBank/DDBJ whole genome shotgun (WGS) entry which is preliminary data.</text>
</comment>
<proteinExistence type="predicted"/>
<dbReference type="InterPro" id="IPR018599">
    <property type="entry name" value="DUF2026"/>
</dbReference>
<dbReference type="InterPro" id="IPR023107">
    <property type="entry name" value="Atu2299-like_dom_sf"/>
</dbReference>
<dbReference type="EMBL" id="JABWRE010000022">
    <property type="protein sequence ID" value="MBC3443313.1"/>
    <property type="molecule type" value="Genomic_DNA"/>
</dbReference>
<name>A0A923G5A6_9PSED</name>
<evidence type="ECO:0000313" key="2">
    <source>
        <dbReference type="EMBL" id="MBV4537235.1"/>
    </source>
</evidence>
<dbReference type="InterPro" id="IPR038765">
    <property type="entry name" value="Papain-like_cys_pep_sf"/>
</dbReference>
<reference evidence="1" key="1">
    <citation type="journal article" date="2020" name="Microorganisms">
        <title>Reliable Identification of Environmental Pseudomonas Isolates Using the rpoD Gene.</title>
        <authorList>
            <consortium name="The Broad Institute Genome Sequencing Platform"/>
            <person name="Girard L."/>
            <person name="Lood C."/>
            <person name="Rokni-Zadeh H."/>
            <person name="van Noort V."/>
            <person name="Lavigne R."/>
            <person name="De Mot R."/>
        </authorList>
    </citation>
    <scope>NUCLEOTIDE SEQUENCE</scope>
    <source>
        <strain evidence="1">SWRI10</strain>
    </source>
</reference>
<reference evidence="2" key="3">
    <citation type="submission" date="2021-06" db="EMBL/GenBank/DDBJ databases">
        <title>Updating the genus Pseudomonas: Description of 43 new species and partition of the Pseudomonas putida group.</title>
        <authorList>
            <person name="Girard L."/>
            <person name="Lood C."/>
            <person name="Vandamme P."/>
            <person name="Rokni-Zadeh H."/>
            <person name="Van Noort V."/>
            <person name="Hofte M."/>
            <person name="Lavigne R."/>
            <person name="De Mot R."/>
        </authorList>
    </citation>
    <scope>NUCLEOTIDE SEQUENCE</scope>
    <source>
        <strain evidence="2">SWRI10</strain>
    </source>
</reference>
<accession>A0A923G5A6</accession>
<dbReference type="AlphaFoldDB" id="A0A923G5A6"/>
<dbReference type="RefSeq" id="WP_186556957.1">
    <property type="nucleotide sequence ID" value="NZ_JABWRE020000001.1"/>
</dbReference>
<dbReference type="SUPFAM" id="SSF54001">
    <property type="entry name" value="Cysteine proteinases"/>
    <property type="match status" value="1"/>
</dbReference>
<dbReference type="EMBL" id="JABWRE020000001">
    <property type="protein sequence ID" value="MBV4537235.1"/>
    <property type="molecule type" value="Genomic_DNA"/>
</dbReference>
<dbReference type="Proteomes" id="UP000599879">
    <property type="component" value="Unassembled WGS sequence"/>
</dbReference>
<organism evidence="1">
    <name type="scientific">Pseudomonas urmiensis</name>
    <dbReference type="NCBI Taxonomy" id="2745493"/>
    <lineage>
        <taxon>Bacteria</taxon>
        <taxon>Pseudomonadati</taxon>
        <taxon>Pseudomonadota</taxon>
        <taxon>Gammaproteobacteria</taxon>
        <taxon>Pseudomonadales</taxon>
        <taxon>Pseudomonadaceae</taxon>
        <taxon>Pseudomonas</taxon>
    </lineage>
</organism>
<sequence length="57" mass="6587">MERRVAQSLLQKDVFNACVTWYTRPPQTLPAWIMMNDMKGKFAKVRLNEAWVAGACN</sequence>
<evidence type="ECO:0000313" key="1">
    <source>
        <dbReference type="EMBL" id="MBC3443313.1"/>
    </source>
</evidence>